<name>A0A9P1BXG5_9DINO</name>
<feature type="non-terminal residue" evidence="1">
    <location>
        <position position="1"/>
    </location>
</feature>
<dbReference type="OrthoDB" id="430382at2759"/>
<accession>A0A9P1BXG5</accession>
<dbReference type="Proteomes" id="UP001152797">
    <property type="component" value="Unassembled WGS sequence"/>
</dbReference>
<dbReference type="Gene3D" id="3.40.50.150">
    <property type="entry name" value="Vaccinia Virus protein VP39"/>
    <property type="match status" value="1"/>
</dbReference>
<keyword evidence="3" id="KW-1185">Reference proteome</keyword>
<dbReference type="InterPro" id="IPR029063">
    <property type="entry name" value="SAM-dependent_MTases_sf"/>
</dbReference>
<organism evidence="1">
    <name type="scientific">Cladocopium goreaui</name>
    <dbReference type="NCBI Taxonomy" id="2562237"/>
    <lineage>
        <taxon>Eukaryota</taxon>
        <taxon>Sar</taxon>
        <taxon>Alveolata</taxon>
        <taxon>Dinophyceae</taxon>
        <taxon>Suessiales</taxon>
        <taxon>Symbiodiniaceae</taxon>
        <taxon>Cladocopium</taxon>
    </lineage>
</organism>
<dbReference type="SUPFAM" id="SSF53335">
    <property type="entry name" value="S-adenosyl-L-methionine-dependent methyltransferases"/>
    <property type="match status" value="1"/>
</dbReference>
<reference evidence="1" key="1">
    <citation type="submission" date="2022-10" db="EMBL/GenBank/DDBJ databases">
        <authorList>
            <person name="Chen Y."/>
            <person name="Dougan E. K."/>
            <person name="Chan C."/>
            <person name="Rhodes N."/>
            <person name="Thang M."/>
        </authorList>
    </citation>
    <scope>NUCLEOTIDE SEQUENCE</scope>
</reference>
<keyword evidence="2" id="KW-0489">Methyltransferase</keyword>
<reference evidence="2 3" key="2">
    <citation type="submission" date="2024-05" db="EMBL/GenBank/DDBJ databases">
        <authorList>
            <person name="Chen Y."/>
            <person name="Shah S."/>
            <person name="Dougan E. K."/>
            <person name="Thang M."/>
            <person name="Chan C."/>
        </authorList>
    </citation>
    <scope>NUCLEOTIDE SEQUENCE [LARGE SCALE GENOMIC DNA]</scope>
</reference>
<dbReference type="GO" id="GO:0032259">
    <property type="term" value="P:methylation"/>
    <property type="evidence" value="ECO:0007669"/>
    <property type="project" value="UniProtKB-KW"/>
</dbReference>
<evidence type="ECO:0000313" key="2">
    <source>
        <dbReference type="EMBL" id="CAL4768294.1"/>
    </source>
</evidence>
<comment type="caution">
    <text evidence="1">The sequence shown here is derived from an EMBL/GenBank/DDBJ whole genome shotgun (WGS) entry which is preliminary data.</text>
</comment>
<dbReference type="EMBL" id="CAMXCT030000602">
    <property type="protein sequence ID" value="CAL4768294.1"/>
    <property type="molecule type" value="Genomic_DNA"/>
</dbReference>
<dbReference type="AlphaFoldDB" id="A0A9P1BXG5"/>
<dbReference type="EMBL" id="CAMXCT010000602">
    <property type="protein sequence ID" value="CAI3980982.1"/>
    <property type="molecule type" value="Genomic_DNA"/>
</dbReference>
<protein>
    <submittedName>
        <fullName evidence="2">Methyltransferase type 11 domain-containing protein</fullName>
    </submittedName>
</protein>
<evidence type="ECO:0000313" key="3">
    <source>
        <dbReference type="Proteomes" id="UP001152797"/>
    </source>
</evidence>
<feature type="non-terminal residue" evidence="1">
    <location>
        <position position="502"/>
    </location>
</feature>
<sequence>VDLGKSPVIFRDLGRGPKRPPAVHGEMQRLLVTWLVADAELLSDELLQERAENSIATSLRDFWFASAGGYTPLVRQEDLAPLLTDHLSVRPLNAAWERPPRREAGGAACGNGGTRTPRCPLPDPSLCIDQLLPLLFKEVNHAMAFIHAQVEVLDAAAQITGTSEESILPPLFGRAHAAAKALDMVLGLFLGFFERVDFNPALAACLTTLMGQKMKDAVMLVLEDRKIMSVRLDEMRWELSAFGRLAHAKMGSQWHADTAFFVASKAEWALYHLVRLDGYFADQLGLGMAVAVDDVDQWPDDLLQPVDVDISSTAWDLELRTALHLEGEFWHLDKGLLRFLLREVLVMDEVVCDLGAFGGHYSQWLNDTGLVTAYAFDGAEGVERLTQGRVRHARLEEAMALPESCNVVLCLEVLEHIPRHQEPMALWNLKRLAPRVLIASWAPPHVPGPGHVNPRENAEAWRRLEEATGLERHPQLSQRAQEHSSIQWIRESVAIFKRGDRG</sequence>
<gene>
    <name evidence="1" type="ORF">C1SCF055_LOCUS8820</name>
</gene>
<dbReference type="EMBL" id="CAMXCT020000602">
    <property type="protein sequence ID" value="CAL1134357.1"/>
    <property type="molecule type" value="Genomic_DNA"/>
</dbReference>
<keyword evidence="2" id="KW-0808">Transferase</keyword>
<dbReference type="GO" id="GO:0008168">
    <property type="term" value="F:methyltransferase activity"/>
    <property type="evidence" value="ECO:0007669"/>
    <property type="project" value="UniProtKB-KW"/>
</dbReference>
<evidence type="ECO:0000313" key="1">
    <source>
        <dbReference type="EMBL" id="CAI3980982.1"/>
    </source>
</evidence>
<proteinExistence type="predicted"/>